<dbReference type="InterPro" id="IPR011096">
    <property type="entry name" value="FTP_domain"/>
</dbReference>
<keyword evidence="11" id="KW-1185">Reference proteome</keyword>
<dbReference type="Gene3D" id="3.10.170.10">
    <property type="match status" value="1"/>
</dbReference>
<proteinExistence type="inferred from homology"/>
<dbReference type="PRINTS" id="PR00730">
    <property type="entry name" value="THERMOLYSIN"/>
</dbReference>
<dbReference type="InterPro" id="IPR050728">
    <property type="entry name" value="Zinc_Metalloprotease_M4"/>
</dbReference>
<gene>
    <name evidence="10" type="ORF">I5907_19360</name>
</gene>
<dbReference type="GO" id="GO:0006508">
    <property type="term" value="P:proteolysis"/>
    <property type="evidence" value="ECO:0007669"/>
    <property type="project" value="UniProtKB-KW"/>
</dbReference>
<dbReference type="Pfam" id="PF01447">
    <property type="entry name" value="Peptidase_M4"/>
    <property type="match status" value="1"/>
</dbReference>
<sequence length="879" mass="94963">MKYLLSLLFLTAGLSVFAQQLRLKAKNDVSLLHNDFESQHIPFQLSQAAALFGLPPHTALVTDRVEADPLGYVHYRLHQTLFDIPVVNSMFIVHTKNGSLHSTGGSVIVDTKLLSPVQKTARISAATAVSRAVTASRAKKLAWQDAAMEQALRKQTGNPAATYFPRPRLVYFSPGEWIDVAALRLCYQVDIYSMDTLRRTFFYIDAADGKVIGKKERLHFTDATGTANTAYSGVQTIHTAKTAGQVFLLRDSSNSTAVITLHGESDSLGLDYTSRSKNWVLPGVAQAALDAHYGVTQTYLFYLQHFGRNSYDNKGTALTSYVNNPKYTDNAFWDGTAMNFCKRSNGNAGGVTGIDVCGHELTHGVTQETCDLVYSYESGAINESLSDIMGKSVQFWAKPADSSWVLSNDMAWELRDLSNPSRLSQPDTYQGAFWISSSFDLGGVHTNSGVGNFMFYLLAHGGTGVNDNGNAYDVKSIGLDKAAQIIYRSQAFYLTPTSQYYDWRVACISAATDLYGSASAEVSEVKNAFYAVGIGPDANGCDAPYQLQTTDTTRNAVLLSWRPAPGIGYNVQYKLATSGTFTTIGNVQDTFYRLTRLKPGLSYDWRVQSTCDSLHSGLWSAQASFATLARRGTIAYCTSAGSFTSGEYIQRISINGFTNTSGDNKGYGNYTNKTIQLTQHNTYNLGVTAAIPGTNYQEPWSVYIDYNADGDFTDAGELVGTTTTFGTAPGTITFNVPAAASPGNTRMRIQLNAPASSPCAAFTYGEVEDYSLKIARNSAAVTAAQATSSANLSALSVSPNPVSAGTVNASFTLAAGGHVTIKVTTLTGQLLLLQEAGSLPPGDHRITVKGLGNIGNGTYFVILEQKGLVTGRTQLFIHR</sequence>
<dbReference type="InterPro" id="IPR036116">
    <property type="entry name" value="FN3_sf"/>
</dbReference>
<name>A0A931GZT7_9BACT</name>
<keyword evidence="4" id="KW-0732">Signal</keyword>
<dbReference type="InterPro" id="IPR013856">
    <property type="entry name" value="Peptidase_M4_domain"/>
</dbReference>
<dbReference type="Pfam" id="PF02868">
    <property type="entry name" value="Peptidase_M4_C"/>
    <property type="match status" value="1"/>
</dbReference>
<protein>
    <submittedName>
        <fullName evidence="10">M4 family metallopeptidase</fullName>
    </submittedName>
</protein>
<keyword evidence="6" id="KW-0862">Zinc</keyword>
<dbReference type="EMBL" id="JADWYR010000003">
    <property type="protein sequence ID" value="MBG9378405.1"/>
    <property type="molecule type" value="Genomic_DNA"/>
</dbReference>
<evidence type="ECO:0000256" key="4">
    <source>
        <dbReference type="ARBA" id="ARBA00022729"/>
    </source>
</evidence>
<evidence type="ECO:0000256" key="3">
    <source>
        <dbReference type="ARBA" id="ARBA00022723"/>
    </source>
</evidence>
<organism evidence="10 11">
    <name type="scientific">Panacibacter microcysteis</name>
    <dbReference type="NCBI Taxonomy" id="2793269"/>
    <lineage>
        <taxon>Bacteria</taxon>
        <taxon>Pseudomonadati</taxon>
        <taxon>Bacteroidota</taxon>
        <taxon>Chitinophagia</taxon>
        <taxon>Chitinophagales</taxon>
        <taxon>Chitinophagaceae</taxon>
        <taxon>Panacibacter</taxon>
    </lineage>
</organism>
<dbReference type="InterPro" id="IPR003961">
    <property type="entry name" value="FN3_dom"/>
</dbReference>
<dbReference type="Pfam" id="PF07504">
    <property type="entry name" value="FTP"/>
    <property type="match status" value="1"/>
</dbReference>
<dbReference type="Proteomes" id="UP000628448">
    <property type="component" value="Unassembled WGS sequence"/>
</dbReference>
<feature type="active site" evidence="8">
    <location>
        <position position="360"/>
    </location>
</feature>
<evidence type="ECO:0000256" key="2">
    <source>
        <dbReference type="ARBA" id="ARBA00022670"/>
    </source>
</evidence>
<feature type="domain" description="Fibronectin type-III" evidence="9">
    <location>
        <begin position="543"/>
        <end position="630"/>
    </location>
</feature>
<evidence type="ECO:0000313" key="11">
    <source>
        <dbReference type="Proteomes" id="UP000628448"/>
    </source>
</evidence>
<dbReference type="Pfam" id="PF00041">
    <property type="entry name" value="fn3"/>
    <property type="match status" value="1"/>
</dbReference>
<dbReference type="InterPro" id="IPR027268">
    <property type="entry name" value="Peptidase_M4/M1_CTD_sf"/>
</dbReference>
<keyword evidence="2" id="KW-0645">Protease</keyword>
<keyword evidence="7" id="KW-0482">Metalloprotease</keyword>
<dbReference type="InterPro" id="IPR045474">
    <property type="entry name" value="GEVED"/>
</dbReference>
<dbReference type="CDD" id="cd00063">
    <property type="entry name" value="FN3"/>
    <property type="match status" value="1"/>
</dbReference>
<dbReference type="PANTHER" id="PTHR33794:SF1">
    <property type="entry name" value="BACILLOLYSIN"/>
    <property type="match status" value="1"/>
</dbReference>
<dbReference type="RefSeq" id="WP_196992510.1">
    <property type="nucleotide sequence ID" value="NZ_JADWYR010000003.1"/>
</dbReference>
<dbReference type="InterPro" id="IPR001570">
    <property type="entry name" value="Peptidase_M4_C_domain"/>
</dbReference>
<comment type="caution">
    <text evidence="10">The sequence shown here is derived from an EMBL/GenBank/DDBJ whole genome shotgun (WGS) entry which is preliminary data.</text>
</comment>
<dbReference type="Pfam" id="PF20009">
    <property type="entry name" value="GEVED"/>
    <property type="match status" value="1"/>
</dbReference>
<dbReference type="AlphaFoldDB" id="A0A931GZT7"/>
<comment type="similarity">
    <text evidence="1">Belongs to the peptidase M4 family.</text>
</comment>
<dbReference type="CDD" id="cd09597">
    <property type="entry name" value="M4_TLP"/>
    <property type="match status" value="1"/>
</dbReference>
<keyword evidence="5" id="KW-0378">Hydrolase</keyword>
<dbReference type="PANTHER" id="PTHR33794">
    <property type="entry name" value="BACILLOLYSIN"/>
    <property type="match status" value="1"/>
</dbReference>
<dbReference type="Gene3D" id="3.10.450.490">
    <property type="match status" value="1"/>
</dbReference>
<dbReference type="SMART" id="SM00060">
    <property type="entry name" value="FN3"/>
    <property type="match status" value="1"/>
</dbReference>
<dbReference type="SUPFAM" id="SSF55486">
    <property type="entry name" value="Metalloproteases ('zincins'), catalytic domain"/>
    <property type="match status" value="1"/>
</dbReference>
<dbReference type="Gene3D" id="2.60.40.10">
    <property type="entry name" value="Immunoglobulins"/>
    <property type="match status" value="1"/>
</dbReference>
<evidence type="ECO:0000256" key="8">
    <source>
        <dbReference type="PIRSR" id="PIRSR623612-1"/>
    </source>
</evidence>
<dbReference type="InterPro" id="IPR013783">
    <property type="entry name" value="Ig-like_fold"/>
</dbReference>
<accession>A0A931GZT7</accession>
<dbReference type="Gene3D" id="1.10.390.10">
    <property type="entry name" value="Neutral Protease Domain 2"/>
    <property type="match status" value="1"/>
</dbReference>
<reference evidence="10" key="1">
    <citation type="submission" date="2020-11" db="EMBL/GenBank/DDBJ databases">
        <title>Bacterial whole genome sequence for Panacibacter sp. DH6.</title>
        <authorList>
            <person name="Le V."/>
            <person name="Ko S."/>
            <person name="Ahn C.-Y."/>
            <person name="Oh H.-M."/>
        </authorList>
    </citation>
    <scope>NUCLEOTIDE SEQUENCE</scope>
    <source>
        <strain evidence="10">DH6</strain>
    </source>
</reference>
<feature type="active site" description="Proton donor" evidence="8">
    <location>
        <position position="445"/>
    </location>
</feature>
<evidence type="ECO:0000256" key="5">
    <source>
        <dbReference type="ARBA" id="ARBA00022801"/>
    </source>
</evidence>
<evidence type="ECO:0000256" key="1">
    <source>
        <dbReference type="ARBA" id="ARBA00009388"/>
    </source>
</evidence>
<dbReference type="InterPro" id="IPR023612">
    <property type="entry name" value="Peptidase_M4"/>
</dbReference>
<dbReference type="SUPFAM" id="SSF49265">
    <property type="entry name" value="Fibronectin type III"/>
    <property type="match status" value="1"/>
</dbReference>
<keyword evidence="3" id="KW-0479">Metal-binding</keyword>
<evidence type="ECO:0000259" key="9">
    <source>
        <dbReference type="PROSITE" id="PS50853"/>
    </source>
</evidence>
<dbReference type="PROSITE" id="PS50853">
    <property type="entry name" value="FN3"/>
    <property type="match status" value="1"/>
</dbReference>
<dbReference type="GO" id="GO:0004222">
    <property type="term" value="F:metalloendopeptidase activity"/>
    <property type="evidence" value="ECO:0007669"/>
    <property type="project" value="InterPro"/>
</dbReference>
<evidence type="ECO:0000256" key="6">
    <source>
        <dbReference type="ARBA" id="ARBA00022833"/>
    </source>
</evidence>
<evidence type="ECO:0000256" key="7">
    <source>
        <dbReference type="ARBA" id="ARBA00023049"/>
    </source>
</evidence>
<evidence type="ECO:0000313" key="10">
    <source>
        <dbReference type="EMBL" id="MBG9378405.1"/>
    </source>
</evidence>
<dbReference type="GO" id="GO:0046872">
    <property type="term" value="F:metal ion binding"/>
    <property type="evidence" value="ECO:0007669"/>
    <property type="project" value="UniProtKB-KW"/>
</dbReference>